<proteinExistence type="predicted"/>
<dbReference type="EMBL" id="DRNS01000052">
    <property type="protein sequence ID" value="HHH14210.1"/>
    <property type="molecule type" value="Genomic_DNA"/>
</dbReference>
<reference evidence="1" key="1">
    <citation type="journal article" date="2020" name="mSystems">
        <title>Genome- and Community-Level Interaction Insights into Carbon Utilization and Element Cycling Functions of Hydrothermarchaeota in Hydrothermal Sediment.</title>
        <authorList>
            <person name="Zhou Z."/>
            <person name="Liu Y."/>
            <person name="Xu W."/>
            <person name="Pan J."/>
            <person name="Luo Z.H."/>
            <person name="Li M."/>
        </authorList>
    </citation>
    <scope>NUCLEOTIDE SEQUENCE [LARGE SCALE GENOMIC DNA]</scope>
    <source>
        <strain evidence="1">HyVt-517</strain>
    </source>
</reference>
<protein>
    <submittedName>
        <fullName evidence="1">Aldolase</fullName>
    </submittedName>
</protein>
<gene>
    <name evidence="1" type="ORF">ENJ78_00700</name>
</gene>
<accession>A0A7V5MH29</accession>
<comment type="caution">
    <text evidence="1">The sequence shown here is derived from an EMBL/GenBank/DDBJ whole genome shotgun (WGS) entry which is preliminary data.</text>
</comment>
<feature type="non-terminal residue" evidence="1">
    <location>
        <position position="88"/>
    </location>
</feature>
<evidence type="ECO:0000313" key="1">
    <source>
        <dbReference type="EMBL" id="HHH14210.1"/>
    </source>
</evidence>
<dbReference type="InterPro" id="IPR013785">
    <property type="entry name" value="Aldolase_TIM"/>
</dbReference>
<dbReference type="Gene3D" id="3.20.20.70">
    <property type="entry name" value="Aldolase class I"/>
    <property type="match status" value="1"/>
</dbReference>
<sequence>MITKSNLPLDIPFRKRLSFIRRYNKFTFNKDRVILFAGDQRVEHLITSFYGEGIYTGDLYPKHYFDIASSSPISALAVPYGLLTLYGG</sequence>
<dbReference type="Proteomes" id="UP000886106">
    <property type="component" value="Unassembled WGS sequence"/>
</dbReference>
<organism evidence="1">
    <name type="scientific">candidate division WWE3 bacterium</name>
    <dbReference type="NCBI Taxonomy" id="2053526"/>
    <lineage>
        <taxon>Bacteria</taxon>
        <taxon>Katanobacteria</taxon>
    </lineage>
</organism>
<dbReference type="AlphaFoldDB" id="A0A7V5MH29"/>
<name>A0A7V5MH29_UNCKA</name>